<dbReference type="AlphaFoldDB" id="A0A6P8PP18"/>
<dbReference type="InterPro" id="IPR011051">
    <property type="entry name" value="RmlC_Cupin_sf"/>
</dbReference>
<reference evidence="3" key="1">
    <citation type="submission" date="2025-08" db="UniProtKB">
        <authorList>
            <consortium name="RefSeq"/>
        </authorList>
    </citation>
    <scope>IDENTIFICATION</scope>
</reference>
<dbReference type="PANTHER" id="PTHR35349:SF7">
    <property type="entry name" value="DYNACTIN-ASSOCIATED PROTEIN"/>
    <property type="match status" value="1"/>
</dbReference>
<name>A0A6P8PP18_GEOSA</name>
<dbReference type="InterPro" id="IPR006045">
    <property type="entry name" value="Cupin_1"/>
</dbReference>
<feature type="domain" description="Cupin type-1" evidence="1">
    <location>
        <begin position="68"/>
        <end position="187"/>
    </location>
</feature>
<dbReference type="SUPFAM" id="SSF51182">
    <property type="entry name" value="RmlC-like cupins"/>
    <property type="match status" value="2"/>
</dbReference>
<dbReference type="PANTHER" id="PTHR35349">
    <property type="entry name" value="DYNACTIN-ASSOCIATED PROTEIN"/>
    <property type="match status" value="1"/>
</dbReference>
<accession>A0A6P8PP18</accession>
<dbReference type="InterPro" id="IPR014710">
    <property type="entry name" value="RmlC-like_jellyroll"/>
</dbReference>
<dbReference type="Gene3D" id="2.60.120.10">
    <property type="entry name" value="Jelly Rolls"/>
    <property type="match status" value="2"/>
</dbReference>
<evidence type="ECO:0000313" key="3">
    <source>
        <dbReference type="RefSeq" id="XP_033790077.1"/>
    </source>
</evidence>
<dbReference type="GeneID" id="117355508"/>
<proteinExistence type="predicted"/>
<evidence type="ECO:0000313" key="2">
    <source>
        <dbReference type="Proteomes" id="UP000515159"/>
    </source>
</evidence>
<dbReference type="InterPro" id="IPR053297">
    <property type="entry name" value="Dynactin-associated"/>
</dbReference>
<organism evidence="2 3">
    <name type="scientific">Geotrypetes seraphini</name>
    <name type="common">Gaboon caecilian</name>
    <name type="synonym">Caecilia seraphini</name>
    <dbReference type="NCBI Taxonomy" id="260995"/>
    <lineage>
        <taxon>Eukaryota</taxon>
        <taxon>Metazoa</taxon>
        <taxon>Chordata</taxon>
        <taxon>Craniata</taxon>
        <taxon>Vertebrata</taxon>
        <taxon>Euteleostomi</taxon>
        <taxon>Amphibia</taxon>
        <taxon>Gymnophiona</taxon>
        <taxon>Geotrypetes</taxon>
    </lineage>
</organism>
<evidence type="ECO:0000259" key="1">
    <source>
        <dbReference type="SMART" id="SM00835"/>
    </source>
</evidence>
<dbReference type="OrthoDB" id="10263073at2759"/>
<dbReference type="RefSeq" id="XP_033790077.1">
    <property type="nucleotide sequence ID" value="XM_033934186.1"/>
</dbReference>
<dbReference type="GO" id="GO:0005794">
    <property type="term" value="C:Golgi apparatus"/>
    <property type="evidence" value="ECO:0007669"/>
    <property type="project" value="TreeGrafter"/>
</dbReference>
<dbReference type="GO" id="GO:0005886">
    <property type="term" value="C:plasma membrane"/>
    <property type="evidence" value="ECO:0007669"/>
    <property type="project" value="TreeGrafter"/>
</dbReference>
<sequence length="407" mass="44575">MRVNMVTSAPVQAACMNLKGDTVLQYRNHLSGSQVSDYPGGTLQCAGFLANASDYSSQDTLYFGTSIYDFQSQITTCTMMLRPGGLLVPNWNVNANLYGYLTAGTVLIGIVPNSTSPGTFEAATGQVFFIPQSYIYWIQNTGTTNAFIVLFYNTHNEIFSININMVFANTPESILNQGLIESLKDMKSSNTSEIIILVQNLNSNIPALSNNQNYLYPLEDSRRIEYTGAVAKWANMTTAFGGMQNWYPCALSLESLVLNPCALLVPSITMNANEVGYVISGHGKMGLYGCTNEEFDICAGDVFFIPAGAQHYIRNTGCENLVLIIAYSTNERLQTFFLDDYIQAIPHSGNVPVIQNAVTIVDPAGPNNVLATDNIEHIASDSIMNRVPGIEMAILLIITTMYNFVSY</sequence>
<dbReference type="Pfam" id="PF00190">
    <property type="entry name" value="Cupin_1"/>
    <property type="match status" value="2"/>
</dbReference>
<gene>
    <name evidence="3" type="primary">LOC117355508</name>
</gene>
<dbReference type="SMART" id="SM00835">
    <property type="entry name" value="Cupin_1"/>
    <property type="match status" value="2"/>
</dbReference>
<dbReference type="KEGG" id="gsh:117355508"/>
<dbReference type="InParanoid" id="A0A6P8PP18"/>
<protein>
    <submittedName>
        <fullName evidence="3">Oxalate decarboxylase ARB_02208-like</fullName>
    </submittedName>
</protein>
<keyword evidence="2" id="KW-1185">Reference proteome</keyword>
<feature type="domain" description="Cupin type-1" evidence="1">
    <location>
        <begin position="216"/>
        <end position="355"/>
    </location>
</feature>
<dbReference type="Proteomes" id="UP000515159">
    <property type="component" value="Chromosome 1"/>
</dbReference>